<protein>
    <submittedName>
        <fullName evidence="7">Cytochrome P450</fullName>
    </submittedName>
</protein>
<dbReference type="PANTHER" id="PTHR46696:SF1">
    <property type="entry name" value="CYTOCHROME P450 YJIB-RELATED"/>
    <property type="match status" value="1"/>
</dbReference>
<evidence type="ECO:0000256" key="3">
    <source>
        <dbReference type="ARBA" id="ARBA00022723"/>
    </source>
</evidence>
<dbReference type="FunFam" id="1.10.630.10:FF:000018">
    <property type="entry name" value="Cytochrome P450 monooxygenase"/>
    <property type="match status" value="1"/>
</dbReference>
<dbReference type="InterPro" id="IPR001128">
    <property type="entry name" value="Cyt_P450"/>
</dbReference>
<keyword evidence="6" id="KW-0503">Monooxygenase</keyword>
<dbReference type="GO" id="GO:0016705">
    <property type="term" value="F:oxidoreductase activity, acting on paired donors, with incorporation or reduction of molecular oxygen"/>
    <property type="evidence" value="ECO:0007669"/>
    <property type="project" value="InterPro"/>
</dbReference>
<evidence type="ECO:0000256" key="1">
    <source>
        <dbReference type="ARBA" id="ARBA00010617"/>
    </source>
</evidence>
<dbReference type="Proteomes" id="UP000272729">
    <property type="component" value="Unassembled WGS sequence"/>
</dbReference>
<keyword evidence="5" id="KW-0408">Iron</keyword>
<dbReference type="GO" id="GO:0005506">
    <property type="term" value="F:iron ion binding"/>
    <property type="evidence" value="ECO:0007669"/>
    <property type="project" value="InterPro"/>
</dbReference>
<evidence type="ECO:0000256" key="6">
    <source>
        <dbReference type="ARBA" id="ARBA00023033"/>
    </source>
</evidence>
<name>A0A495X4F6_9PSEU</name>
<dbReference type="GO" id="GO:0020037">
    <property type="term" value="F:heme binding"/>
    <property type="evidence" value="ECO:0007669"/>
    <property type="project" value="InterPro"/>
</dbReference>
<evidence type="ECO:0000313" key="7">
    <source>
        <dbReference type="EMBL" id="RKT68399.1"/>
    </source>
</evidence>
<gene>
    <name evidence="7" type="ORF">DFJ66_1583</name>
</gene>
<dbReference type="CDD" id="cd11029">
    <property type="entry name" value="CYP107-like"/>
    <property type="match status" value="1"/>
</dbReference>
<dbReference type="InterPro" id="IPR002397">
    <property type="entry name" value="Cyt_P450_B"/>
</dbReference>
<comment type="caution">
    <text evidence="7">The sequence shown here is derived from an EMBL/GenBank/DDBJ whole genome shotgun (WGS) entry which is preliminary data.</text>
</comment>
<organism evidence="7 8">
    <name type="scientific">Saccharothrix variisporea</name>
    <dbReference type="NCBI Taxonomy" id="543527"/>
    <lineage>
        <taxon>Bacteria</taxon>
        <taxon>Bacillati</taxon>
        <taxon>Actinomycetota</taxon>
        <taxon>Actinomycetes</taxon>
        <taxon>Pseudonocardiales</taxon>
        <taxon>Pseudonocardiaceae</taxon>
        <taxon>Saccharothrix</taxon>
    </lineage>
</organism>
<keyword evidence="8" id="KW-1185">Reference proteome</keyword>
<reference evidence="7 8" key="1">
    <citation type="submission" date="2018-10" db="EMBL/GenBank/DDBJ databases">
        <title>Sequencing the genomes of 1000 actinobacteria strains.</title>
        <authorList>
            <person name="Klenk H.-P."/>
        </authorList>
    </citation>
    <scope>NUCLEOTIDE SEQUENCE [LARGE SCALE GENOMIC DNA]</scope>
    <source>
        <strain evidence="7 8">DSM 43911</strain>
    </source>
</reference>
<dbReference type="PANTHER" id="PTHR46696">
    <property type="entry name" value="P450, PUTATIVE (EUROFUNG)-RELATED"/>
    <property type="match status" value="1"/>
</dbReference>
<keyword evidence="3" id="KW-0479">Metal-binding</keyword>
<comment type="similarity">
    <text evidence="1">Belongs to the cytochrome P450 family.</text>
</comment>
<evidence type="ECO:0000256" key="5">
    <source>
        <dbReference type="ARBA" id="ARBA00023004"/>
    </source>
</evidence>
<keyword evidence="4" id="KW-0560">Oxidoreductase</keyword>
<dbReference type="Pfam" id="PF00067">
    <property type="entry name" value="p450"/>
    <property type="match status" value="1"/>
</dbReference>
<dbReference type="Gene3D" id="1.10.630.10">
    <property type="entry name" value="Cytochrome P450"/>
    <property type="match status" value="1"/>
</dbReference>
<evidence type="ECO:0000313" key="8">
    <source>
        <dbReference type="Proteomes" id="UP000272729"/>
    </source>
</evidence>
<keyword evidence="2" id="KW-0349">Heme</keyword>
<proteinExistence type="inferred from homology"/>
<dbReference type="GO" id="GO:0004497">
    <property type="term" value="F:monooxygenase activity"/>
    <property type="evidence" value="ECO:0007669"/>
    <property type="project" value="UniProtKB-KW"/>
</dbReference>
<dbReference type="InterPro" id="IPR036396">
    <property type="entry name" value="Cyt_P450_sf"/>
</dbReference>
<accession>A0A495X4F6</accession>
<dbReference type="PRINTS" id="PR00359">
    <property type="entry name" value="BP450"/>
</dbReference>
<dbReference type="SUPFAM" id="SSF48264">
    <property type="entry name" value="Cytochrome P450"/>
    <property type="match status" value="1"/>
</dbReference>
<evidence type="ECO:0000256" key="2">
    <source>
        <dbReference type="ARBA" id="ARBA00022617"/>
    </source>
</evidence>
<dbReference type="OrthoDB" id="142769at2"/>
<dbReference type="RefSeq" id="WP_121219382.1">
    <property type="nucleotide sequence ID" value="NZ_JBIUBA010000004.1"/>
</dbReference>
<dbReference type="AlphaFoldDB" id="A0A495X4F6"/>
<dbReference type="EMBL" id="RBXR01000001">
    <property type="protein sequence ID" value="RKT68399.1"/>
    <property type="molecule type" value="Genomic_DNA"/>
</dbReference>
<evidence type="ECO:0000256" key="4">
    <source>
        <dbReference type="ARBA" id="ARBA00023002"/>
    </source>
</evidence>
<sequence length="402" mass="43724">MTVAEIDPTDPAVLADPFTAYGKAREEGRLARMRLPGLGTLWIATRHEDAREVLGGGKFELTGESFMRPPGIPEHCHRYLRTMAEMEGAEHLRLRTLAAPAFTASRARAFRSSIERIVTDLLDALPGAASPEGEVDLLEHFARPLPMDVICELVGIPVEDRPQWREYGVAVVGGFGPAFVDAVPRIVEGAQAAVARRKEDPADDLISTLLQVRAEDGDRLTDDELVTLVWHLVLAGQTPANLIGNAVEVLLTHPEHLAALRADPSLMPRAVEELTRLAGPQLLTTPRFAKEDVTFDDVTVRKGERVSVAIVSANRDPRAYTDPDTLDLTRTGPNHLGYAHGPHFCLGAAFARTETEIALTALITRYPDLALAGQPERTPDGGTWRLATLPVVTLGHGRSGRN</sequence>